<keyword evidence="3 4" id="KW-0436">Ligase</keyword>
<keyword evidence="3" id="KW-0511">Multifunctional enzyme</keyword>
<dbReference type="GO" id="GO:0004633">
    <property type="term" value="F:phosphopantothenoylcysteine decarboxylase activity"/>
    <property type="evidence" value="ECO:0007669"/>
    <property type="project" value="UniProtKB-UniRule"/>
</dbReference>
<comment type="cofactor">
    <cofactor evidence="3">
        <name>Mg(2+)</name>
        <dbReference type="ChEBI" id="CHEBI:18420"/>
    </cofactor>
</comment>
<reference evidence="8" key="1">
    <citation type="submission" date="2016-12" db="EMBL/GenBank/DDBJ databases">
        <authorList>
            <person name="Meng X."/>
        </authorList>
    </citation>
    <scope>NUCLEOTIDE SEQUENCE [LARGE SCALE GENOMIC DNA]</scope>
    <source>
        <strain evidence="8">DSM 20732</strain>
    </source>
</reference>
<comment type="similarity">
    <text evidence="3 4">In the N-terminal section; belongs to the HFCD (homo-oligomeric flavin containing Cys decarboxylase) superfamily.</text>
</comment>
<dbReference type="HAMAP" id="MF_02225">
    <property type="entry name" value="CoaBC"/>
    <property type="match status" value="1"/>
</dbReference>
<comment type="caution">
    <text evidence="3">Lacks conserved residue(s) required for the propagation of feature annotation.</text>
</comment>
<dbReference type="InParanoid" id="A0A1Q5PYQ7"/>
<dbReference type="GO" id="GO:0004632">
    <property type="term" value="F:phosphopantothenate--cysteine ligase activity"/>
    <property type="evidence" value="ECO:0007669"/>
    <property type="project" value="UniProtKB-UniRule"/>
</dbReference>
<dbReference type="Pfam" id="PF02441">
    <property type="entry name" value="Flavoprotein"/>
    <property type="match status" value="1"/>
</dbReference>
<dbReference type="FunCoup" id="A0A1Q5PYQ7">
    <property type="interactions" value="113"/>
</dbReference>
<dbReference type="GO" id="GO:0015937">
    <property type="term" value="P:coenzyme A biosynthetic process"/>
    <property type="evidence" value="ECO:0007669"/>
    <property type="project" value="UniProtKB-UniRule"/>
</dbReference>
<accession>A0A1Q5PYQ7</accession>
<comment type="cofactor">
    <cofactor evidence="3">
        <name>FMN</name>
        <dbReference type="ChEBI" id="CHEBI:58210"/>
    </cofactor>
    <text evidence="3">Binds 1 FMN per subunit.</text>
</comment>
<dbReference type="Gene3D" id="3.40.50.1950">
    <property type="entry name" value="Flavin prenyltransferase-like"/>
    <property type="match status" value="1"/>
</dbReference>
<dbReference type="GO" id="GO:0010181">
    <property type="term" value="F:FMN binding"/>
    <property type="evidence" value="ECO:0007669"/>
    <property type="project" value="UniProtKB-UniRule"/>
</dbReference>
<evidence type="ECO:0000256" key="2">
    <source>
        <dbReference type="ARBA" id="ARBA00023239"/>
    </source>
</evidence>
<sequence length="416" mass="42713">MRIVLGVTGGIAAFKAPLLLRLLTEAGHQVRVVPTRNALRFVGEATLAALSGQPVETEVFADAQGVDHVSLGQTADLVLVAPATADFLARAATGRADDLLGAVLLTARCPVVVAPAMHTEMWNHPATRANVATLRQRGVHVIEPAEGRLTGKDSGKGRLPEPIDVVKAALAVVAPNGPLAGCRALVSAGGTREAIDPVRHLANASSGIQGTEIAAALARAGADVELVAANVADTVLATLPPQVRVTPVVSAADLRSAVRSHPADIVVMAAAVADFTPAAPQATKRKRTAAERAGQGEWVLTLVPTIDVLSELTSNPPLVQGHPTRPSLVVGFAAETGDEAGSVLEHGARKARSKGADLTVVNAVGGGRGFGDVDNEVWILDRTGQQVGHVRGSKGEVAAALVAAITSWRQGSDEKC</sequence>
<dbReference type="EC" id="4.1.1.36" evidence="3"/>
<dbReference type="EC" id="6.3.2.5" evidence="3"/>
<feature type="binding site" evidence="3">
    <location>
        <position position="354"/>
    </location>
    <ligand>
        <name>CTP</name>
        <dbReference type="ChEBI" id="CHEBI:37563"/>
    </ligand>
</feature>
<dbReference type="InterPro" id="IPR036551">
    <property type="entry name" value="Flavin_trans-like"/>
</dbReference>
<keyword evidence="3 4" id="KW-0285">Flavoprotein</keyword>
<keyword evidence="3" id="KW-0479">Metal-binding</keyword>
<feature type="region of interest" description="Phosphopantothenate--cysteine ligase" evidence="3">
    <location>
        <begin position="184"/>
        <end position="416"/>
    </location>
</feature>
<comment type="similarity">
    <text evidence="3 4">In the C-terminal section; belongs to the PPC synthetase family.</text>
</comment>
<feature type="region of interest" description="Phosphopantothenoylcysteine decarboxylase" evidence="3">
    <location>
        <begin position="1"/>
        <end position="183"/>
    </location>
</feature>
<comment type="caution">
    <text evidence="7">The sequence shown here is derived from an EMBL/GenBank/DDBJ whole genome shotgun (WGS) entry which is preliminary data.</text>
</comment>
<dbReference type="AlphaFoldDB" id="A0A1Q5PYQ7"/>
<dbReference type="NCBIfam" id="TIGR00521">
    <property type="entry name" value="coaBC_dfp"/>
    <property type="match status" value="1"/>
</dbReference>
<keyword evidence="3" id="KW-0460">Magnesium</keyword>
<dbReference type="InterPro" id="IPR003382">
    <property type="entry name" value="Flavoprotein"/>
</dbReference>
<evidence type="ECO:0000256" key="3">
    <source>
        <dbReference type="HAMAP-Rule" id="MF_02225"/>
    </source>
</evidence>
<comment type="catalytic activity">
    <reaction evidence="3 4">
        <text>(R)-4'-phosphopantothenate + L-cysteine + CTP = N-[(R)-4-phosphopantothenoyl]-L-cysteine + CMP + diphosphate + H(+)</text>
        <dbReference type="Rhea" id="RHEA:19397"/>
        <dbReference type="ChEBI" id="CHEBI:10986"/>
        <dbReference type="ChEBI" id="CHEBI:15378"/>
        <dbReference type="ChEBI" id="CHEBI:33019"/>
        <dbReference type="ChEBI" id="CHEBI:35235"/>
        <dbReference type="ChEBI" id="CHEBI:37563"/>
        <dbReference type="ChEBI" id="CHEBI:59458"/>
        <dbReference type="ChEBI" id="CHEBI:60377"/>
        <dbReference type="EC" id="6.3.2.5"/>
    </reaction>
</comment>
<evidence type="ECO:0000313" key="7">
    <source>
        <dbReference type="EMBL" id="OKL52520.1"/>
    </source>
</evidence>
<keyword evidence="3 4" id="KW-0288">FMN</keyword>
<keyword evidence="1 3" id="KW-0210">Decarboxylase</keyword>
<organism evidence="7 8">
    <name type="scientific">Buchananella hordeovulneris</name>
    <dbReference type="NCBI Taxonomy" id="52770"/>
    <lineage>
        <taxon>Bacteria</taxon>
        <taxon>Bacillati</taxon>
        <taxon>Actinomycetota</taxon>
        <taxon>Actinomycetes</taxon>
        <taxon>Actinomycetales</taxon>
        <taxon>Actinomycetaceae</taxon>
        <taxon>Buchananella</taxon>
    </lineage>
</organism>
<dbReference type="InterPro" id="IPR035929">
    <property type="entry name" value="CoaB-like_sf"/>
</dbReference>
<dbReference type="Proteomes" id="UP000185612">
    <property type="component" value="Unassembled WGS sequence"/>
</dbReference>
<evidence type="ECO:0000313" key="8">
    <source>
        <dbReference type="Proteomes" id="UP000185612"/>
    </source>
</evidence>
<dbReference type="SUPFAM" id="SSF102645">
    <property type="entry name" value="CoaB-like"/>
    <property type="match status" value="1"/>
</dbReference>
<evidence type="ECO:0000256" key="4">
    <source>
        <dbReference type="RuleBase" id="RU364078"/>
    </source>
</evidence>
<dbReference type="UniPathway" id="UPA00241">
    <property type="reaction ID" value="UER00353"/>
</dbReference>
<evidence type="ECO:0000259" key="6">
    <source>
        <dbReference type="Pfam" id="PF04127"/>
    </source>
</evidence>
<feature type="domain" description="DNA/pantothenate metabolism flavoprotein C-terminal" evidence="6">
    <location>
        <begin position="179"/>
        <end position="406"/>
    </location>
</feature>
<feature type="binding site" evidence="3">
    <location>
        <position position="332"/>
    </location>
    <ligand>
        <name>CTP</name>
        <dbReference type="ChEBI" id="CHEBI:37563"/>
    </ligand>
</feature>
<feature type="domain" description="Flavoprotein" evidence="5">
    <location>
        <begin position="1"/>
        <end position="169"/>
    </location>
</feature>
<dbReference type="GO" id="GO:0046872">
    <property type="term" value="F:metal ion binding"/>
    <property type="evidence" value="ECO:0007669"/>
    <property type="project" value="UniProtKB-KW"/>
</dbReference>
<dbReference type="Pfam" id="PF04127">
    <property type="entry name" value="DFP"/>
    <property type="match status" value="1"/>
</dbReference>
<protein>
    <recommendedName>
        <fullName evidence="3">Coenzyme A biosynthesis bifunctional protein CoaBC</fullName>
    </recommendedName>
    <alternativeName>
        <fullName evidence="3">DNA/pantothenate metabolism flavoprotein</fullName>
    </alternativeName>
    <alternativeName>
        <fullName evidence="3">Phosphopantothenoylcysteine synthetase/decarboxylase</fullName>
        <shortName evidence="3">PPCS-PPCDC</shortName>
    </alternativeName>
    <domain>
        <recommendedName>
            <fullName evidence="3">Phosphopantothenoylcysteine decarboxylase</fullName>
            <shortName evidence="3">PPC decarboxylase</shortName>
            <shortName evidence="3">PPC-DC</shortName>
            <ecNumber evidence="3">4.1.1.36</ecNumber>
        </recommendedName>
        <alternativeName>
            <fullName evidence="3">CoaC</fullName>
        </alternativeName>
    </domain>
    <domain>
        <recommendedName>
            <fullName evidence="3">Phosphopantothenate--cysteine ligase</fullName>
            <ecNumber evidence="3">6.3.2.5</ecNumber>
        </recommendedName>
        <alternativeName>
            <fullName evidence="3">CoaB</fullName>
        </alternativeName>
        <alternativeName>
            <fullName evidence="3">Phosphopantothenoylcysteine synthetase</fullName>
            <shortName evidence="3">PPC synthetase</shortName>
            <shortName evidence="3">PPC-S</shortName>
        </alternativeName>
    </domain>
</protein>
<dbReference type="InterPro" id="IPR005252">
    <property type="entry name" value="CoaBC"/>
</dbReference>
<dbReference type="InterPro" id="IPR007085">
    <property type="entry name" value="DNA/pantothenate-metab_flavo_C"/>
</dbReference>
<gene>
    <name evidence="3" type="primary">coaBC</name>
    <name evidence="7" type="ORF">BSZ40_02830</name>
</gene>
<comment type="function">
    <text evidence="3">Catalyzes two sequential steps in the biosynthesis of coenzyme A. In the first step cysteine is conjugated to 4'-phosphopantothenate to form 4-phosphopantothenoylcysteine. In the second step the latter compound is decarboxylated to form 4'-phosphopantotheine.</text>
</comment>
<dbReference type="SUPFAM" id="SSF52507">
    <property type="entry name" value="Homo-oligomeric flavin-containing Cys decarboxylases, HFCD"/>
    <property type="match status" value="1"/>
</dbReference>
<dbReference type="PANTHER" id="PTHR14359:SF6">
    <property type="entry name" value="PHOSPHOPANTOTHENOYLCYSTEINE DECARBOXYLASE"/>
    <property type="match status" value="1"/>
</dbReference>
<keyword evidence="8" id="KW-1185">Reference proteome</keyword>
<dbReference type="GO" id="GO:0071513">
    <property type="term" value="C:phosphopantothenoylcysteine decarboxylase complex"/>
    <property type="evidence" value="ECO:0007669"/>
    <property type="project" value="TreeGrafter"/>
</dbReference>
<comment type="pathway">
    <text evidence="3 4">Cofactor biosynthesis; coenzyme A biosynthesis; CoA from (R)-pantothenate: step 2/5.</text>
</comment>
<evidence type="ECO:0000256" key="1">
    <source>
        <dbReference type="ARBA" id="ARBA00022793"/>
    </source>
</evidence>
<feature type="binding site" evidence="3">
    <location>
        <position position="284"/>
    </location>
    <ligand>
        <name>CTP</name>
        <dbReference type="ChEBI" id="CHEBI:37563"/>
    </ligand>
</feature>
<proteinExistence type="inferred from homology"/>
<feature type="binding site" evidence="3">
    <location>
        <position position="350"/>
    </location>
    <ligand>
        <name>CTP</name>
        <dbReference type="ChEBI" id="CHEBI:37563"/>
    </ligand>
</feature>
<dbReference type="Gene3D" id="3.40.50.10300">
    <property type="entry name" value="CoaB-like"/>
    <property type="match status" value="1"/>
</dbReference>
<name>A0A1Q5PYQ7_9ACTO</name>
<comment type="function">
    <text evidence="4">Catalyzes two steps in the biosynthesis of coenzyme A. In the first step cysteine is conjugated to 4'-phosphopantothenate to form 4-phosphopantothenoylcysteine, in the latter compound is decarboxylated to form 4'-phosphopantotheine.</text>
</comment>
<feature type="binding site" evidence="3">
    <location>
        <position position="274"/>
    </location>
    <ligand>
        <name>CTP</name>
        <dbReference type="ChEBI" id="CHEBI:37563"/>
    </ligand>
</feature>
<keyword evidence="2 3" id="KW-0456">Lyase</keyword>
<dbReference type="EMBL" id="MQVS01000002">
    <property type="protein sequence ID" value="OKL52520.1"/>
    <property type="molecule type" value="Genomic_DNA"/>
</dbReference>
<comment type="catalytic activity">
    <reaction evidence="3 4">
        <text>N-[(R)-4-phosphopantothenoyl]-L-cysteine + H(+) = (R)-4'-phosphopantetheine + CO2</text>
        <dbReference type="Rhea" id="RHEA:16793"/>
        <dbReference type="ChEBI" id="CHEBI:15378"/>
        <dbReference type="ChEBI" id="CHEBI:16526"/>
        <dbReference type="ChEBI" id="CHEBI:59458"/>
        <dbReference type="ChEBI" id="CHEBI:61723"/>
        <dbReference type="EC" id="4.1.1.36"/>
    </reaction>
</comment>
<dbReference type="STRING" id="52770.BSZ40_02830"/>
<comment type="pathway">
    <text evidence="3 4">Cofactor biosynthesis; coenzyme A biosynthesis; CoA from (R)-pantothenate: step 3/5.</text>
</comment>
<dbReference type="GO" id="GO:0015941">
    <property type="term" value="P:pantothenate catabolic process"/>
    <property type="evidence" value="ECO:0007669"/>
    <property type="project" value="InterPro"/>
</dbReference>
<dbReference type="PANTHER" id="PTHR14359">
    <property type="entry name" value="HOMO-OLIGOMERIC FLAVIN CONTAINING CYS DECARBOXYLASE FAMILY"/>
    <property type="match status" value="1"/>
</dbReference>
<evidence type="ECO:0000259" key="5">
    <source>
        <dbReference type="Pfam" id="PF02441"/>
    </source>
</evidence>